<dbReference type="GO" id="GO:0005737">
    <property type="term" value="C:cytoplasm"/>
    <property type="evidence" value="ECO:0007669"/>
    <property type="project" value="TreeGrafter"/>
</dbReference>
<evidence type="ECO:0000256" key="8">
    <source>
        <dbReference type="ARBA" id="ARBA00047664"/>
    </source>
</evidence>
<evidence type="ECO:0000256" key="5">
    <source>
        <dbReference type="ARBA" id="ARBA00038440"/>
    </source>
</evidence>
<dbReference type="Proteomes" id="UP000655759">
    <property type="component" value="Unassembled WGS sequence"/>
</dbReference>
<dbReference type="UniPathway" id="UPA00074">
    <property type="reaction ID" value="UER00126"/>
</dbReference>
<comment type="catalytic activity">
    <reaction evidence="8">
        <text>N(1)-(5-phospho-beta-D-ribosyl)glycinamide + (6R)-10-formyltetrahydrofolate = N(2)-formyl-N(1)-(5-phospho-beta-D-ribosyl)glycinamide + (6S)-5,6,7,8-tetrahydrofolate + H(+)</text>
        <dbReference type="Rhea" id="RHEA:15053"/>
        <dbReference type="ChEBI" id="CHEBI:15378"/>
        <dbReference type="ChEBI" id="CHEBI:57453"/>
        <dbReference type="ChEBI" id="CHEBI:143788"/>
        <dbReference type="ChEBI" id="CHEBI:147286"/>
        <dbReference type="ChEBI" id="CHEBI:195366"/>
        <dbReference type="EC" id="2.1.2.2"/>
    </reaction>
</comment>
<sequence>MNLGILISGRGSNMEAILKAVKKQKIPVKPAIVISNNPNAVGLEIAQKLGVSTETVESRGFSGTRWEYDQRIIKILYKYGVTEKDGLVCLAGFMRIISPEFIRKYKNRILNIHPAILPSFPGLHSQRQAVEYGVKYSGCTVHFVDEGVDTGPIILQSIVPVRDNDTEETLSKRILAKEHRIYPQAIKLVAEGKVKIVGRRTVITNQDR</sequence>
<dbReference type="PANTHER" id="PTHR43369">
    <property type="entry name" value="PHOSPHORIBOSYLGLYCINAMIDE FORMYLTRANSFERASE"/>
    <property type="match status" value="1"/>
</dbReference>
<reference evidence="10" key="1">
    <citation type="submission" date="2021-02" db="EMBL/GenBank/DDBJ databases">
        <authorList>
            <person name="Han P."/>
        </authorList>
    </citation>
    <scope>NUCLEOTIDE SEQUENCE</scope>
    <source>
        <strain evidence="10">Candidatus Nitrosotenuis uzonensis 5A</strain>
    </source>
</reference>
<evidence type="ECO:0000256" key="6">
    <source>
        <dbReference type="ARBA" id="ARBA00041324"/>
    </source>
</evidence>
<dbReference type="InterPro" id="IPR001555">
    <property type="entry name" value="GART_AS"/>
</dbReference>
<evidence type="ECO:0000259" key="9">
    <source>
        <dbReference type="Pfam" id="PF00551"/>
    </source>
</evidence>
<comment type="caution">
    <text evidence="10">The sequence shown here is derived from an EMBL/GenBank/DDBJ whole genome shotgun (WGS) entry which is preliminary data.</text>
</comment>
<comment type="pathway">
    <text evidence="1">Purine metabolism; IMP biosynthesis via de novo pathway; N(2)-formyl-N(1)-(5-phospho-D-ribosyl)glycinamide from N(1)-(5-phospho-D-ribosyl)glycinamide (10-formyl THF route): step 1/1.</text>
</comment>
<dbReference type="HAMAP" id="MF_01930">
    <property type="entry name" value="PurN"/>
    <property type="match status" value="1"/>
</dbReference>
<keyword evidence="4" id="KW-0658">Purine biosynthesis</keyword>
<gene>
    <name evidence="10" type="primary">purN</name>
    <name evidence="10" type="ORF">NUZ5A_50629</name>
</gene>
<dbReference type="PANTHER" id="PTHR43369:SF2">
    <property type="entry name" value="PHOSPHORIBOSYLGLYCINAMIDE FORMYLTRANSFERASE"/>
    <property type="match status" value="1"/>
</dbReference>
<keyword evidence="3 10" id="KW-0808">Transferase</keyword>
<dbReference type="Gene3D" id="3.40.50.170">
    <property type="entry name" value="Formyl transferase, N-terminal domain"/>
    <property type="match status" value="1"/>
</dbReference>
<proteinExistence type="inferred from homology"/>
<dbReference type="SUPFAM" id="SSF53328">
    <property type="entry name" value="Formyltransferase"/>
    <property type="match status" value="1"/>
</dbReference>
<dbReference type="EMBL" id="CAJNAQ010000005">
    <property type="protein sequence ID" value="CAE6497096.1"/>
    <property type="molecule type" value="Genomic_DNA"/>
</dbReference>
<dbReference type="GO" id="GO:0004644">
    <property type="term" value="F:phosphoribosylglycinamide formyltransferase activity"/>
    <property type="evidence" value="ECO:0007669"/>
    <property type="project" value="UniProtKB-EC"/>
</dbReference>
<dbReference type="CDD" id="cd08645">
    <property type="entry name" value="FMT_core_GART"/>
    <property type="match status" value="1"/>
</dbReference>
<evidence type="ECO:0000313" key="10">
    <source>
        <dbReference type="EMBL" id="CAE6497096.1"/>
    </source>
</evidence>
<name>A0A812F7R1_9ARCH</name>
<dbReference type="InterPro" id="IPR004607">
    <property type="entry name" value="GART"/>
</dbReference>
<dbReference type="AlphaFoldDB" id="A0A812F7R1"/>
<dbReference type="PROSITE" id="PS00373">
    <property type="entry name" value="GART"/>
    <property type="match status" value="1"/>
</dbReference>
<dbReference type="InterPro" id="IPR002376">
    <property type="entry name" value="Formyl_transf_N"/>
</dbReference>
<accession>A0A812F7R1</accession>
<organism evidence="10 11">
    <name type="scientific">Candidatus Nitrosotenuis uzonensis</name>
    <dbReference type="NCBI Taxonomy" id="1407055"/>
    <lineage>
        <taxon>Archaea</taxon>
        <taxon>Nitrososphaerota</taxon>
        <taxon>Candidatus Nitrosotenuis</taxon>
    </lineage>
</organism>
<evidence type="ECO:0000313" key="11">
    <source>
        <dbReference type="Proteomes" id="UP000655759"/>
    </source>
</evidence>
<dbReference type="GO" id="GO:0006189">
    <property type="term" value="P:'de novo' IMP biosynthetic process"/>
    <property type="evidence" value="ECO:0007669"/>
    <property type="project" value="UniProtKB-UniPathway"/>
</dbReference>
<evidence type="ECO:0000256" key="1">
    <source>
        <dbReference type="ARBA" id="ARBA00005054"/>
    </source>
</evidence>
<evidence type="ECO:0000256" key="3">
    <source>
        <dbReference type="ARBA" id="ARBA00022679"/>
    </source>
</evidence>
<comment type="similarity">
    <text evidence="5">Belongs to the GART family.</text>
</comment>
<evidence type="ECO:0000256" key="7">
    <source>
        <dbReference type="ARBA" id="ARBA00041682"/>
    </source>
</evidence>
<evidence type="ECO:0000256" key="4">
    <source>
        <dbReference type="ARBA" id="ARBA00022755"/>
    </source>
</evidence>
<dbReference type="InterPro" id="IPR036477">
    <property type="entry name" value="Formyl_transf_N_sf"/>
</dbReference>
<dbReference type="NCBIfam" id="TIGR00639">
    <property type="entry name" value="PurN"/>
    <property type="match status" value="1"/>
</dbReference>
<evidence type="ECO:0000256" key="2">
    <source>
        <dbReference type="ARBA" id="ARBA00012254"/>
    </source>
</evidence>
<dbReference type="Pfam" id="PF00551">
    <property type="entry name" value="Formyl_trans_N"/>
    <property type="match status" value="1"/>
</dbReference>
<feature type="domain" description="Formyl transferase N-terminal" evidence="9">
    <location>
        <begin position="2"/>
        <end position="186"/>
    </location>
</feature>
<dbReference type="EC" id="2.1.2.2" evidence="2"/>
<protein>
    <recommendedName>
        <fullName evidence="2">phosphoribosylglycinamide formyltransferase 1</fullName>
        <ecNumber evidence="2">2.1.2.2</ecNumber>
    </recommendedName>
    <alternativeName>
        <fullName evidence="7">5'-phosphoribosylglycinamide transformylase</fullName>
    </alternativeName>
    <alternativeName>
        <fullName evidence="6">GAR transformylase</fullName>
    </alternativeName>
</protein>